<comment type="caution">
    <text evidence="1">The sequence shown here is derived from an EMBL/GenBank/DDBJ whole genome shotgun (WGS) entry which is preliminary data.</text>
</comment>
<proteinExistence type="predicted"/>
<sequence>MISFGGVGGTVNSESALRSAAIPLSQVRAPPPAPWPDGGPESLRSPCCGLDIYTSDGLIRAYSIILNSLLQQHSTSPVCSNIVFRRKLAEKEEEVTIK</sequence>
<evidence type="ECO:0000313" key="1">
    <source>
        <dbReference type="EMBL" id="GFN80637.1"/>
    </source>
</evidence>
<organism evidence="1 2">
    <name type="scientific">Plakobranchus ocellatus</name>
    <dbReference type="NCBI Taxonomy" id="259542"/>
    <lineage>
        <taxon>Eukaryota</taxon>
        <taxon>Metazoa</taxon>
        <taxon>Spiralia</taxon>
        <taxon>Lophotrochozoa</taxon>
        <taxon>Mollusca</taxon>
        <taxon>Gastropoda</taxon>
        <taxon>Heterobranchia</taxon>
        <taxon>Euthyneura</taxon>
        <taxon>Panpulmonata</taxon>
        <taxon>Sacoglossa</taxon>
        <taxon>Placobranchoidea</taxon>
        <taxon>Plakobranchidae</taxon>
        <taxon>Plakobranchus</taxon>
    </lineage>
</organism>
<accession>A0AAV3YDW6</accession>
<dbReference type="AlphaFoldDB" id="A0AAV3YDW6"/>
<dbReference type="Proteomes" id="UP000735302">
    <property type="component" value="Unassembled WGS sequence"/>
</dbReference>
<keyword evidence="2" id="KW-1185">Reference proteome</keyword>
<dbReference type="EMBL" id="BLXT01000825">
    <property type="protein sequence ID" value="GFN80637.1"/>
    <property type="molecule type" value="Genomic_DNA"/>
</dbReference>
<evidence type="ECO:0000313" key="2">
    <source>
        <dbReference type="Proteomes" id="UP000735302"/>
    </source>
</evidence>
<name>A0AAV3YDW6_9GAST</name>
<gene>
    <name evidence="1" type="ORF">PoB_000714300</name>
</gene>
<protein>
    <submittedName>
        <fullName evidence="1">Uncharacterized protein</fullName>
    </submittedName>
</protein>
<reference evidence="1 2" key="1">
    <citation type="journal article" date="2021" name="Elife">
        <title>Chloroplast acquisition without the gene transfer in kleptoplastic sea slugs, Plakobranchus ocellatus.</title>
        <authorList>
            <person name="Maeda T."/>
            <person name="Takahashi S."/>
            <person name="Yoshida T."/>
            <person name="Shimamura S."/>
            <person name="Takaki Y."/>
            <person name="Nagai Y."/>
            <person name="Toyoda A."/>
            <person name="Suzuki Y."/>
            <person name="Arimoto A."/>
            <person name="Ishii H."/>
            <person name="Satoh N."/>
            <person name="Nishiyama T."/>
            <person name="Hasebe M."/>
            <person name="Maruyama T."/>
            <person name="Minagawa J."/>
            <person name="Obokata J."/>
            <person name="Shigenobu S."/>
        </authorList>
    </citation>
    <scope>NUCLEOTIDE SEQUENCE [LARGE SCALE GENOMIC DNA]</scope>
</reference>